<dbReference type="GO" id="GO:0004672">
    <property type="term" value="F:protein kinase activity"/>
    <property type="evidence" value="ECO:0007669"/>
    <property type="project" value="InterPro"/>
</dbReference>
<protein>
    <submittedName>
        <fullName evidence="2">Kinase-like domain-containing protein</fullName>
    </submittedName>
</protein>
<comment type="caution">
    <text evidence="2">The sequence shown here is derived from an EMBL/GenBank/DDBJ whole genome shotgun (WGS) entry which is preliminary data.</text>
</comment>
<gene>
    <name evidence="2" type="ORF">CPB84DRAFT_850645</name>
</gene>
<proteinExistence type="predicted"/>
<evidence type="ECO:0000313" key="2">
    <source>
        <dbReference type="EMBL" id="KAF8902605.1"/>
    </source>
</evidence>
<reference evidence="2" key="1">
    <citation type="submission" date="2020-11" db="EMBL/GenBank/DDBJ databases">
        <authorList>
            <consortium name="DOE Joint Genome Institute"/>
            <person name="Ahrendt S."/>
            <person name="Riley R."/>
            <person name="Andreopoulos W."/>
            <person name="LaButti K."/>
            <person name="Pangilinan J."/>
            <person name="Ruiz-duenas F.J."/>
            <person name="Barrasa J.M."/>
            <person name="Sanchez-Garcia M."/>
            <person name="Camarero S."/>
            <person name="Miyauchi S."/>
            <person name="Serrano A."/>
            <person name="Linde D."/>
            <person name="Babiker R."/>
            <person name="Drula E."/>
            <person name="Ayuso-Fernandez I."/>
            <person name="Pacheco R."/>
            <person name="Padilla G."/>
            <person name="Ferreira P."/>
            <person name="Barriuso J."/>
            <person name="Kellner H."/>
            <person name="Castanera R."/>
            <person name="Alfaro M."/>
            <person name="Ramirez L."/>
            <person name="Pisabarro A.G."/>
            <person name="Kuo A."/>
            <person name="Tritt A."/>
            <person name="Lipzen A."/>
            <person name="He G."/>
            <person name="Yan M."/>
            <person name="Ng V."/>
            <person name="Cullen D."/>
            <person name="Martin F."/>
            <person name="Rosso M.-N."/>
            <person name="Henrissat B."/>
            <person name="Hibbett D."/>
            <person name="Martinez A.T."/>
            <person name="Grigoriev I.V."/>
        </authorList>
    </citation>
    <scope>NUCLEOTIDE SEQUENCE</scope>
    <source>
        <strain evidence="2">AH 44721</strain>
    </source>
</reference>
<evidence type="ECO:0000259" key="1">
    <source>
        <dbReference type="PROSITE" id="PS50011"/>
    </source>
</evidence>
<dbReference type="Proteomes" id="UP000724874">
    <property type="component" value="Unassembled WGS sequence"/>
</dbReference>
<dbReference type="SUPFAM" id="SSF56112">
    <property type="entry name" value="Protein kinase-like (PK-like)"/>
    <property type="match status" value="1"/>
</dbReference>
<dbReference type="CDD" id="cd00180">
    <property type="entry name" value="PKc"/>
    <property type="match status" value="1"/>
</dbReference>
<feature type="domain" description="Protein kinase" evidence="1">
    <location>
        <begin position="82"/>
        <end position="346"/>
    </location>
</feature>
<dbReference type="EMBL" id="JADNYJ010000035">
    <property type="protein sequence ID" value="KAF8902605.1"/>
    <property type="molecule type" value="Genomic_DNA"/>
</dbReference>
<accession>A0A9P5NN05</accession>
<dbReference type="PROSITE" id="PS50011">
    <property type="entry name" value="PROTEIN_KINASE_DOM"/>
    <property type="match status" value="1"/>
</dbReference>
<organism evidence="2 3">
    <name type="scientific">Gymnopilus junonius</name>
    <name type="common">Spectacular rustgill mushroom</name>
    <name type="synonym">Gymnopilus spectabilis subsp. junonius</name>
    <dbReference type="NCBI Taxonomy" id="109634"/>
    <lineage>
        <taxon>Eukaryota</taxon>
        <taxon>Fungi</taxon>
        <taxon>Dikarya</taxon>
        <taxon>Basidiomycota</taxon>
        <taxon>Agaricomycotina</taxon>
        <taxon>Agaricomycetes</taxon>
        <taxon>Agaricomycetidae</taxon>
        <taxon>Agaricales</taxon>
        <taxon>Agaricineae</taxon>
        <taxon>Hymenogastraceae</taxon>
        <taxon>Gymnopilus</taxon>
    </lineage>
</organism>
<dbReference type="Pfam" id="PF00069">
    <property type="entry name" value="Pkinase"/>
    <property type="match status" value="1"/>
</dbReference>
<keyword evidence="2" id="KW-0418">Kinase</keyword>
<dbReference type="PROSITE" id="PS00108">
    <property type="entry name" value="PROTEIN_KINASE_ST"/>
    <property type="match status" value="1"/>
</dbReference>
<dbReference type="InterPro" id="IPR011009">
    <property type="entry name" value="Kinase-like_dom_sf"/>
</dbReference>
<dbReference type="AlphaFoldDB" id="A0A9P5NN05"/>
<dbReference type="SMART" id="SM00220">
    <property type="entry name" value="S_TKc"/>
    <property type="match status" value="1"/>
</dbReference>
<evidence type="ECO:0000313" key="3">
    <source>
        <dbReference type="Proteomes" id="UP000724874"/>
    </source>
</evidence>
<dbReference type="OrthoDB" id="10252171at2759"/>
<dbReference type="PANTHER" id="PTHR44167">
    <property type="entry name" value="OVARIAN-SPECIFIC SERINE/THREONINE-PROTEIN KINASE LOK-RELATED"/>
    <property type="match status" value="1"/>
</dbReference>
<keyword evidence="3" id="KW-1185">Reference proteome</keyword>
<dbReference type="InterPro" id="IPR000719">
    <property type="entry name" value="Prot_kinase_dom"/>
</dbReference>
<keyword evidence="2" id="KW-0808">Transferase</keyword>
<sequence length="358" mass="41060">MGLPMLLDLLHLVTLDRLLAPEFYQCLFDIIILLSFGYFSSLNSKTRTCSFDSFTWLEIDHRKNPIGAQAIILQQQKTFSHYLKVETIASGGSGEVCKVTRKSPDGEIVRAVKLLDLAEDNAPFAFYTQEIRILRALLDQQIYYGRSDEDEEAEEKHHGLIHVVRLSPQAKFIGVCAKRYLYIVMEYYPGSLVAFQGHVAQDELALRFIISQVTHGLNFLHSIGIIHMDLKTHNIFVSRTGHTWAGAYTPGFVAPEARIKLPQSVTPLCDFWSLGVTIYVLVVDHDQFGQEETHVQLGLVAMKMAERMEIYGCPREIWYIVNGMCQSRPKDRWGGQKILDYLRRNFDYPAPCRRLRHY</sequence>
<dbReference type="Gene3D" id="1.10.510.10">
    <property type="entry name" value="Transferase(Phosphotransferase) domain 1"/>
    <property type="match status" value="2"/>
</dbReference>
<name>A0A9P5NN05_GYMJU</name>
<dbReference type="GO" id="GO:0005524">
    <property type="term" value="F:ATP binding"/>
    <property type="evidence" value="ECO:0007669"/>
    <property type="project" value="InterPro"/>
</dbReference>
<dbReference type="InterPro" id="IPR008271">
    <property type="entry name" value="Ser/Thr_kinase_AS"/>
</dbReference>
<dbReference type="PANTHER" id="PTHR44167:SF24">
    <property type="entry name" value="SERINE_THREONINE-PROTEIN KINASE CHK2"/>
    <property type="match status" value="1"/>
</dbReference>